<dbReference type="STRING" id="1123062.SAMN02745775_105311"/>
<sequence length="236" mass="24753">MLPGGPAPRPAQDTPAPFGGLVPARGSAFRVTAPQPPLPSAAVEGPAALSTPMPATAAPPMAQPGVPPGSPPGPPPGAPIAYAQDAPTSTAWRDLKLNQHLINKEGTYQHLDLAITGLVAPAGLWRQVRTKLFDRRGTVGLEFRSMKGWPQMFDRWPGAQVDNFGPLWRLEHAAPAEALSQLATPHDRALIAAVLDVLPALTTRAAGTAGLAEEDQQAWVQRAQRLATAVAEALRG</sequence>
<feature type="region of interest" description="Disordered" evidence="1">
    <location>
        <begin position="1"/>
        <end position="83"/>
    </location>
</feature>
<name>A0A1I4BJX1_9PROT</name>
<dbReference type="EMBL" id="FOSQ01000005">
    <property type="protein sequence ID" value="SFK68299.1"/>
    <property type="molecule type" value="Genomic_DNA"/>
</dbReference>
<feature type="compositionally biased region" description="Pro residues" evidence="1">
    <location>
        <begin position="61"/>
        <end position="78"/>
    </location>
</feature>
<gene>
    <name evidence="2" type="ORF">SAMN02745775_105311</name>
</gene>
<evidence type="ECO:0000256" key="1">
    <source>
        <dbReference type="SAM" id="MobiDB-lite"/>
    </source>
</evidence>
<evidence type="ECO:0000313" key="3">
    <source>
        <dbReference type="Proteomes" id="UP000199473"/>
    </source>
</evidence>
<keyword evidence="3" id="KW-1185">Reference proteome</keyword>
<accession>A0A1I4BJX1</accession>
<reference evidence="2 3" key="1">
    <citation type="submission" date="2016-10" db="EMBL/GenBank/DDBJ databases">
        <authorList>
            <person name="de Groot N.N."/>
        </authorList>
    </citation>
    <scope>NUCLEOTIDE SEQUENCE [LARGE SCALE GENOMIC DNA]</scope>
    <source>
        <strain evidence="2 3">DSM 19981</strain>
    </source>
</reference>
<organism evidence="2 3">
    <name type="scientific">Falsiroseomonas stagni DSM 19981</name>
    <dbReference type="NCBI Taxonomy" id="1123062"/>
    <lineage>
        <taxon>Bacteria</taxon>
        <taxon>Pseudomonadati</taxon>
        <taxon>Pseudomonadota</taxon>
        <taxon>Alphaproteobacteria</taxon>
        <taxon>Acetobacterales</taxon>
        <taxon>Roseomonadaceae</taxon>
        <taxon>Falsiroseomonas</taxon>
    </lineage>
</organism>
<protein>
    <submittedName>
        <fullName evidence="2">Uncharacterized protein</fullName>
    </submittedName>
</protein>
<dbReference type="AlphaFoldDB" id="A0A1I4BJX1"/>
<proteinExistence type="predicted"/>
<evidence type="ECO:0000313" key="2">
    <source>
        <dbReference type="EMBL" id="SFK68299.1"/>
    </source>
</evidence>
<feature type="compositionally biased region" description="Low complexity" evidence="1">
    <location>
        <begin position="46"/>
        <end position="60"/>
    </location>
</feature>
<dbReference type="Proteomes" id="UP000199473">
    <property type="component" value="Unassembled WGS sequence"/>
</dbReference>